<keyword evidence="3 6" id="KW-0808">Transferase</keyword>
<dbReference type="InterPro" id="IPR007158">
    <property type="entry name" value="TrmY"/>
</dbReference>
<proteinExistence type="inferred from homology"/>
<keyword evidence="1 6" id="KW-0963">Cytoplasm</keyword>
<comment type="function">
    <text evidence="6">Specifically catalyzes the N1-methylation of pseudouridine at position 54 (Psi54) in tRNAs.</text>
</comment>
<comment type="similarity">
    <text evidence="6">Belongs to the methyltransferase superfamily. TrmY family.</text>
</comment>
<dbReference type="GO" id="GO:0008757">
    <property type="term" value="F:S-adenosylmethionine-dependent methyltransferase activity"/>
    <property type="evidence" value="ECO:0007669"/>
    <property type="project" value="UniProtKB-UniRule"/>
</dbReference>
<comment type="subunit">
    <text evidence="6">Homodimer.</text>
</comment>
<keyword evidence="5 6" id="KW-0819">tRNA processing</keyword>
<evidence type="ECO:0000256" key="2">
    <source>
        <dbReference type="ARBA" id="ARBA00022603"/>
    </source>
</evidence>
<dbReference type="SUPFAM" id="SSF75217">
    <property type="entry name" value="alpha/beta knot"/>
    <property type="match status" value="1"/>
</dbReference>
<name>A0A7K4HRY4_9EURY</name>
<evidence type="ECO:0000313" key="8">
    <source>
        <dbReference type="Proteomes" id="UP000570823"/>
    </source>
</evidence>
<comment type="caution">
    <text evidence="6">Lacks conserved residue(s) required for the propagation of feature annotation.</text>
</comment>
<dbReference type="Pfam" id="PF04013">
    <property type="entry name" value="Methyltrn_RNA_2"/>
    <property type="match status" value="1"/>
</dbReference>
<comment type="subcellular location">
    <subcellularLocation>
        <location evidence="6">Cytoplasm</location>
    </subcellularLocation>
</comment>
<dbReference type="GO" id="GO:0005737">
    <property type="term" value="C:cytoplasm"/>
    <property type="evidence" value="ECO:0007669"/>
    <property type="project" value="UniProtKB-SubCell"/>
</dbReference>
<dbReference type="AlphaFoldDB" id="A0A7K4HRY4"/>
<dbReference type="OrthoDB" id="27492at2157"/>
<dbReference type="RefSeq" id="WP_176789200.1">
    <property type="nucleotide sequence ID" value="NZ_JABXWR010000001.1"/>
</dbReference>
<sequence>MKRFVVVGHLGSTDPDFSLNNLPGAGRMDELCRCVAASLCLSHGIRRDTECLLVLLGGPKAPKTIRFSGESVRSLSPDERNVAGLIKKALALPCGTVFRESSPGVSVRKGGLEEVLAECRCAVLDERGEDIRGVETVPETFVLSDHQNFSEEERGLMQDLPACSLGPCILHADMAIVVLHNELDRRESGWT</sequence>
<dbReference type="EC" id="2.1.1.257" evidence="6"/>
<comment type="caution">
    <text evidence="7">The sequence shown here is derived from an EMBL/GenBank/DDBJ whole genome shotgun (WGS) entry which is preliminary data.</text>
</comment>
<reference evidence="7 8" key="1">
    <citation type="submission" date="2020-06" db="EMBL/GenBank/DDBJ databases">
        <title>Methanofollis fontis sp. nov., a methanogen isolated from marine sediments near a cold seep at Four-Way Closure Ridge offshore southwestern Taiwan.</title>
        <authorList>
            <person name="Chen S.-C."/>
            <person name="Teng N.-H."/>
            <person name="Lin Y.-S."/>
            <person name="Lai M.-C."/>
            <person name="Chen H.-H."/>
            <person name="Wang C.-C."/>
        </authorList>
    </citation>
    <scope>NUCLEOTIDE SEQUENCE [LARGE SCALE GENOMIC DNA]</scope>
    <source>
        <strain evidence="7 8">DSM 2702</strain>
    </source>
</reference>
<dbReference type="InterPro" id="IPR029026">
    <property type="entry name" value="tRNA_m1G_MTases_N"/>
</dbReference>
<evidence type="ECO:0000256" key="6">
    <source>
        <dbReference type="HAMAP-Rule" id="MF_00587"/>
    </source>
</evidence>
<keyword evidence="2 6" id="KW-0489">Methyltransferase</keyword>
<dbReference type="NCBIfam" id="NF002560">
    <property type="entry name" value="PRK02135.1"/>
    <property type="match status" value="1"/>
</dbReference>
<dbReference type="CDD" id="cd18087">
    <property type="entry name" value="TrmY-like"/>
    <property type="match status" value="1"/>
</dbReference>
<evidence type="ECO:0000313" key="7">
    <source>
        <dbReference type="EMBL" id="NVO67630.1"/>
    </source>
</evidence>
<dbReference type="GO" id="GO:0030488">
    <property type="term" value="P:tRNA methylation"/>
    <property type="evidence" value="ECO:0007669"/>
    <property type="project" value="UniProtKB-UniRule"/>
</dbReference>
<dbReference type="HAMAP" id="MF_00587">
    <property type="entry name" value="tRNA_methyltr_TrmY"/>
    <property type="match status" value="1"/>
</dbReference>
<keyword evidence="4 6" id="KW-0949">S-adenosyl-L-methionine</keyword>
<dbReference type="EMBL" id="JABXWR010000001">
    <property type="protein sequence ID" value="NVO67630.1"/>
    <property type="molecule type" value="Genomic_DNA"/>
</dbReference>
<accession>A0A7K4HRY4</accession>
<evidence type="ECO:0000256" key="5">
    <source>
        <dbReference type="ARBA" id="ARBA00022694"/>
    </source>
</evidence>
<dbReference type="PANTHER" id="PTHR40703">
    <property type="entry name" value="TRNA (PSEUDOURIDINE(54)-N(1))-METHYLTRANSFERASE"/>
    <property type="match status" value="1"/>
</dbReference>
<dbReference type="GO" id="GO:0008175">
    <property type="term" value="F:tRNA methyltransferase activity"/>
    <property type="evidence" value="ECO:0007669"/>
    <property type="project" value="UniProtKB-UniRule"/>
</dbReference>
<dbReference type="PANTHER" id="PTHR40703:SF1">
    <property type="entry name" value="TRNA (PSEUDOURIDINE(54)-N(1))-METHYLTRANSFERASE"/>
    <property type="match status" value="1"/>
</dbReference>
<dbReference type="Proteomes" id="UP000570823">
    <property type="component" value="Unassembled WGS sequence"/>
</dbReference>
<gene>
    <name evidence="6 7" type="primary">trmY</name>
    <name evidence="7" type="ORF">HWN36_09990</name>
</gene>
<evidence type="ECO:0000256" key="4">
    <source>
        <dbReference type="ARBA" id="ARBA00022691"/>
    </source>
</evidence>
<protein>
    <recommendedName>
        <fullName evidence="6">tRNA (pseudouridine(54)-N(1))-methyltransferase</fullName>
        <ecNumber evidence="6">2.1.1.257</ecNumber>
    </recommendedName>
</protein>
<evidence type="ECO:0000256" key="1">
    <source>
        <dbReference type="ARBA" id="ARBA00022490"/>
    </source>
</evidence>
<feature type="binding site" evidence="6">
    <location>
        <position position="124"/>
    </location>
    <ligand>
        <name>S-adenosyl-L-methionine</name>
        <dbReference type="ChEBI" id="CHEBI:59789"/>
    </ligand>
</feature>
<keyword evidence="8" id="KW-1185">Reference proteome</keyword>
<dbReference type="InterPro" id="IPR029028">
    <property type="entry name" value="Alpha/beta_knot_MTases"/>
</dbReference>
<comment type="catalytic activity">
    <reaction evidence="6">
        <text>pseudouridine(54) in tRNA + S-adenosyl-L-methionine = N(1)-methylpseudouridine(54) in tRNA + S-adenosyl-L-homocysteine + H(+)</text>
        <dbReference type="Rhea" id="RHEA:55292"/>
        <dbReference type="Rhea" id="RHEA-COMP:14140"/>
        <dbReference type="Rhea" id="RHEA-COMP:14141"/>
        <dbReference type="ChEBI" id="CHEBI:15378"/>
        <dbReference type="ChEBI" id="CHEBI:57856"/>
        <dbReference type="ChEBI" id="CHEBI:59789"/>
        <dbReference type="ChEBI" id="CHEBI:65314"/>
        <dbReference type="ChEBI" id="CHEBI:74890"/>
        <dbReference type="EC" id="2.1.1.257"/>
    </reaction>
</comment>
<evidence type="ECO:0000256" key="3">
    <source>
        <dbReference type="ARBA" id="ARBA00022679"/>
    </source>
</evidence>
<dbReference type="Gene3D" id="3.40.1280.10">
    <property type="match status" value="1"/>
</dbReference>
<organism evidence="7 8">
    <name type="scientific">Methanofollis tationis</name>
    <dbReference type="NCBI Taxonomy" id="81417"/>
    <lineage>
        <taxon>Archaea</taxon>
        <taxon>Methanobacteriati</taxon>
        <taxon>Methanobacteriota</taxon>
        <taxon>Stenosarchaea group</taxon>
        <taxon>Methanomicrobia</taxon>
        <taxon>Methanomicrobiales</taxon>
        <taxon>Methanomicrobiaceae</taxon>
        <taxon>Methanofollis</taxon>
    </lineage>
</organism>